<dbReference type="Gene3D" id="1.10.10.10">
    <property type="entry name" value="Winged helix-like DNA-binding domain superfamily/Winged helix DNA-binding domain"/>
    <property type="match status" value="1"/>
</dbReference>
<feature type="region of interest" description="Disordered" evidence="6">
    <location>
        <begin position="1"/>
        <end position="79"/>
    </location>
</feature>
<gene>
    <name evidence="8" type="ORF">ACFSBJ_16475</name>
</gene>
<dbReference type="InterPro" id="IPR036388">
    <property type="entry name" value="WH-like_DNA-bd_sf"/>
</dbReference>
<comment type="caution">
    <text evidence="8">The sequence shown here is derived from an EMBL/GenBank/DDBJ whole genome shotgun (WGS) entry which is preliminary data.</text>
</comment>
<feature type="binding site" evidence="5">
    <location>
        <position position="303"/>
    </location>
    <ligand>
        <name>ATP</name>
        <dbReference type="ChEBI" id="CHEBI:30616"/>
    </ligand>
</feature>
<dbReference type="RefSeq" id="WP_256406452.1">
    <property type="nucleotide sequence ID" value="NZ_CP187153.1"/>
</dbReference>
<protein>
    <recommendedName>
        <fullName evidence="5">ORC1-type DNA replication protein</fullName>
    </recommendedName>
</protein>
<accession>A0ABD6D338</accession>
<evidence type="ECO:0000256" key="4">
    <source>
        <dbReference type="ARBA" id="ARBA00022840"/>
    </source>
</evidence>
<feature type="domain" description="AAA+ ATPase" evidence="7">
    <location>
        <begin position="124"/>
        <end position="287"/>
    </location>
</feature>
<name>A0ABD6D338_9EURY</name>
<dbReference type="Pfam" id="PF13191">
    <property type="entry name" value="AAA_16"/>
    <property type="match status" value="1"/>
</dbReference>
<dbReference type="Proteomes" id="UP001597075">
    <property type="component" value="Unassembled WGS sequence"/>
</dbReference>
<keyword evidence="9" id="KW-1185">Reference proteome</keyword>
<evidence type="ECO:0000259" key="7">
    <source>
        <dbReference type="SMART" id="SM00382"/>
    </source>
</evidence>
<dbReference type="FunFam" id="3.40.50.300:FF:000930">
    <property type="entry name" value="ORC1-type DNA replication protein"/>
    <property type="match status" value="1"/>
</dbReference>
<dbReference type="GO" id="GO:0006260">
    <property type="term" value="P:DNA replication"/>
    <property type="evidence" value="ECO:0007669"/>
    <property type="project" value="UniProtKB-UniRule"/>
</dbReference>
<comment type="function">
    <text evidence="5">Involved in regulation of DNA replication.</text>
</comment>
<dbReference type="NCBIfam" id="TIGR02928">
    <property type="entry name" value="orc1/cdc6 family replication initiation protein"/>
    <property type="match status" value="1"/>
</dbReference>
<dbReference type="InterPro" id="IPR003593">
    <property type="entry name" value="AAA+_ATPase"/>
</dbReference>
<feature type="binding site" evidence="5">
    <location>
        <position position="291"/>
    </location>
    <ligand>
        <name>ATP</name>
        <dbReference type="ChEBI" id="CHEBI:30616"/>
    </ligand>
</feature>
<organism evidence="8 9">
    <name type="scientific">Haloplanus ruber</name>
    <dbReference type="NCBI Taxonomy" id="869892"/>
    <lineage>
        <taxon>Archaea</taxon>
        <taxon>Methanobacteriati</taxon>
        <taxon>Methanobacteriota</taxon>
        <taxon>Stenosarchaea group</taxon>
        <taxon>Halobacteria</taxon>
        <taxon>Halobacteriales</taxon>
        <taxon>Haloferacaceae</taxon>
        <taxon>Haloplanus</taxon>
    </lineage>
</organism>
<dbReference type="Gene3D" id="1.10.8.60">
    <property type="match status" value="1"/>
</dbReference>
<dbReference type="AlphaFoldDB" id="A0ABD6D338"/>
<dbReference type="Pfam" id="PF09079">
    <property type="entry name" value="WHD_Cdc6"/>
    <property type="match status" value="1"/>
</dbReference>
<dbReference type="SUPFAM" id="SSF46785">
    <property type="entry name" value="Winged helix' DNA-binding domain"/>
    <property type="match status" value="1"/>
</dbReference>
<feature type="compositionally biased region" description="Basic and acidic residues" evidence="6">
    <location>
        <begin position="1"/>
        <end position="12"/>
    </location>
</feature>
<evidence type="ECO:0000256" key="5">
    <source>
        <dbReference type="HAMAP-Rule" id="MF_01407"/>
    </source>
</evidence>
<keyword evidence="3 5" id="KW-0547">Nucleotide-binding</keyword>
<evidence type="ECO:0000256" key="1">
    <source>
        <dbReference type="ARBA" id="ARBA00006184"/>
    </source>
</evidence>
<comment type="similarity">
    <text evidence="1 5">Belongs to the CDC6/cdc18 family.</text>
</comment>
<dbReference type="EMBL" id="JBHUDL010000011">
    <property type="protein sequence ID" value="MFD1635318.1"/>
    <property type="molecule type" value="Genomic_DNA"/>
</dbReference>
<dbReference type="PANTHER" id="PTHR10763">
    <property type="entry name" value="CELL DIVISION CONTROL PROTEIN 6-RELATED"/>
    <property type="match status" value="1"/>
</dbReference>
<proteinExistence type="inferred from homology"/>
<dbReference type="InterPro" id="IPR014277">
    <property type="entry name" value="Orc1/Cdc6_arc"/>
</dbReference>
<feature type="compositionally biased region" description="Polar residues" evidence="6">
    <location>
        <begin position="16"/>
        <end position="32"/>
    </location>
</feature>
<reference evidence="8 9" key="1">
    <citation type="journal article" date="2019" name="Int. J. Syst. Evol. Microbiol.">
        <title>The Global Catalogue of Microorganisms (GCM) 10K type strain sequencing project: providing services to taxonomists for standard genome sequencing and annotation.</title>
        <authorList>
            <consortium name="The Broad Institute Genomics Platform"/>
            <consortium name="The Broad Institute Genome Sequencing Center for Infectious Disease"/>
            <person name="Wu L."/>
            <person name="Ma J."/>
        </authorList>
    </citation>
    <scope>NUCLEOTIDE SEQUENCE [LARGE SCALE GENOMIC DNA]</scope>
    <source>
        <strain evidence="8 9">CGMCC 1.10594</strain>
    </source>
</reference>
<dbReference type="GO" id="GO:0005524">
    <property type="term" value="F:ATP binding"/>
    <property type="evidence" value="ECO:0007669"/>
    <property type="project" value="UniProtKB-UniRule"/>
</dbReference>
<sequence>MTDNGTEGRGEGDSPETVTNENTDPRSAQDTLPHSDESEDTTGEDLDDDLSTGQGEGAEDASSSSSSDQISIRERLQSQGSNSVFADKDLVRPETIIDEDRIVGRDEQLERVIDNLRPALDGSGLPNMLLNGPSGTGKSLIVNAVCKQIIDLCESQNIRFGVVSLNCERPNSLDQAVYRLVRTVADDVGVEPGVPQTGVSTDQKFERLYELVDSYYDSVIFILDEIDLLVGPYDDNAFSSLLYQLSRAESLGNIQGSVSVTALTNYTHFMEDLNSRAESSFNPDDIFFDDYDANQLRAILENRRDAFKEGALQGDVIPLVAAFGSQTHGDARKAIDLFRWSGEIAEREGSDVVAEDHVRTAQEKYDENRTLRHVNGLATQKKLALYATAAVQHFADDPPEKIPAGVGYNVYQFIAQSIDSEDHNRETYVNKVTEQKTYGILDYERRGRGRGRGVHMFFSLNEDPEALINTVEADSRIGSIEPEMIQSVVNAQLRKFE</sequence>
<dbReference type="InterPro" id="IPR015163">
    <property type="entry name" value="Cdc6_C"/>
</dbReference>
<evidence type="ECO:0000313" key="8">
    <source>
        <dbReference type="EMBL" id="MFD1635318.1"/>
    </source>
</evidence>
<evidence type="ECO:0000313" key="9">
    <source>
        <dbReference type="Proteomes" id="UP001597075"/>
    </source>
</evidence>
<feature type="compositionally biased region" description="Low complexity" evidence="6">
    <location>
        <begin position="60"/>
        <end position="70"/>
    </location>
</feature>
<dbReference type="Pfam" id="PF22703">
    <property type="entry name" value="Cdc6_lid"/>
    <property type="match status" value="1"/>
</dbReference>
<dbReference type="InterPro" id="IPR036390">
    <property type="entry name" value="WH_DNA-bd_sf"/>
</dbReference>
<keyword evidence="4 5" id="KW-0067">ATP-binding</keyword>
<evidence type="ECO:0000256" key="3">
    <source>
        <dbReference type="ARBA" id="ARBA00022741"/>
    </source>
</evidence>
<evidence type="ECO:0000256" key="2">
    <source>
        <dbReference type="ARBA" id="ARBA00022705"/>
    </source>
</evidence>
<keyword evidence="2 5" id="KW-0235">DNA replication</keyword>
<dbReference type="FunFam" id="1.10.8.60:FF:000073">
    <property type="entry name" value="ORC1-type DNA replication protein"/>
    <property type="match status" value="1"/>
</dbReference>
<dbReference type="InterPro" id="IPR027417">
    <property type="entry name" value="P-loop_NTPase"/>
</dbReference>
<dbReference type="PANTHER" id="PTHR10763:SF22">
    <property type="entry name" value="ORC1-TYPE DNA REPLICATION PROTEIN"/>
    <property type="match status" value="1"/>
</dbReference>
<dbReference type="InterPro" id="IPR050311">
    <property type="entry name" value="ORC1/CDC6"/>
</dbReference>
<feature type="binding site" evidence="5">
    <location>
        <begin position="136"/>
        <end position="140"/>
    </location>
    <ligand>
        <name>ATP</name>
        <dbReference type="ChEBI" id="CHEBI:30616"/>
    </ligand>
</feature>
<feature type="compositionally biased region" description="Acidic residues" evidence="6">
    <location>
        <begin position="37"/>
        <end position="50"/>
    </location>
</feature>
<evidence type="ECO:0000256" key="6">
    <source>
        <dbReference type="SAM" id="MobiDB-lite"/>
    </source>
</evidence>
<dbReference type="SMART" id="SM00382">
    <property type="entry name" value="AAA"/>
    <property type="match status" value="1"/>
</dbReference>
<dbReference type="SUPFAM" id="SSF52540">
    <property type="entry name" value="P-loop containing nucleoside triphosphate hydrolases"/>
    <property type="match status" value="1"/>
</dbReference>
<dbReference type="HAMAP" id="MF_01407">
    <property type="entry name" value="ORC1_type_DNA_replic_protein"/>
    <property type="match status" value="1"/>
</dbReference>
<dbReference type="Gene3D" id="3.40.50.300">
    <property type="entry name" value="P-loop containing nucleotide triphosphate hydrolases"/>
    <property type="match status" value="1"/>
</dbReference>
<dbReference type="InterPro" id="IPR041664">
    <property type="entry name" value="AAA_16"/>
</dbReference>
<dbReference type="CDD" id="cd00009">
    <property type="entry name" value="AAA"/>
    <property type="match status" value="1"/>
</dbReference>
<dbReference type="InterPro" id="IPR055237">
    <property type="entry name" value="Cdc6_lid"/>
</dbReference>